<evidence type="ECO:0000256" key="1">
    <source>
        <dbReference type="SAM" id="MobiDB-lite"/>
    </source>
</evidence>
<feature type="region of interest" description="Disordered" evidence="1">
    <location>
        <begin position="1"/>
        <end position="25"/>
    </location>
</feature>
<accession>A0A109BBZ7</accession>
<name>A0A109BBZ7_HYPSL</name>
<organism evidence="2 3">
    <name type="scientific">Hyphomicrobium sulfonivorans</name>
    <dbReference type="NCBI Taxonomy" id="121290"/>
    <lineage>
        <taxon>Bacteria</taxon>
        <taxon>Pseudomonadati</taxon>
        <taxon>Pseudomonadota</taxon>
        <taxon>Alphaproteobacteria</taxon>
        <taxon>Hyphomicrobiales</taxon>
        <taxon>Hyphomicrobiaceae</taxon>
        <taxon>Hyphomicrobium</taxon>
    </lineage>
</organism>
<evidence type="ECO:0000313" key="3">
    <source>
        <dbReference type="Proteomes" id="UP000059074"/>
    </source>
</evidence>
<comment type="caution">
    <text evidence="2">The sequence shown here is derived from an EMBL/GenBank/DDBJ whole genome shotgun (WGS) entry which is preliminary data.</text>
</comment>
<dbReference type="EMBL" id="LMTR01000075">
    <property type="protein sequence ID" value="KWT65795.1"/>
    <property type="molecule type" value="Genomic_DNA"/>
</dbReference>
<keyword evidence="3" id="KW-1185">Reference proteome</keyword>
<proteinExistence type="predicted"/>
<dbReference type="Proteomes" id="UP000059074">
    <property type="component" value="Unassembled WGS sequence"/>
</dbReference>
<dbReference type="AlphaFoldDB" id="A0A109BBZ7"/>
<gene>
    <name evidence="2" type="ORF">APY04_2642</name>
</gene>
<dbReference type="PATRIC" id="fig|121290.4.peg.1956"/>
<reference evidence="2 3" key="1">
    <citation type="submission" date="2015-10" db="EMBL/GenBank/DDBJ databases">
        <title>Transcriptomic analysis of a linuron degrading triple-species bacterial consortium.</title>
        <authorList>
            <person name="Albers P."/>
        </authorList>
    </citation>
    <scope>NUCLEOTIDE SEQUENCE [LARGE SCALE GENOMIC DNA]</scope>
    <source>
        <strain evidence="2 3">WDL6</strain>
    </source>
</reference>
<protein>
    <submittedName>
        <fullName evidence="2">Uncharacterized protein</fullName>
    </submittedName>
</protein>
<dbReference type="STRING" id="121290.APY04_2642"/>
<sequence length="105" mass="11230">MRLCGYSLYHSARDGNSPTPTKRPREAAIHCHAGVIRKRKRPFYTAPPTPAANGTPPDANLANHRCGIARAGVPYLCPAHAGTDPKRGAMATTRVGTTRILALIC</sequence>
<evidence type="ECO:0000313" key="2">
    <source>
        <dbReference type="EMBL" id="KWT65795.1"/>
    </source>
</evidence>